<dbReference type="AlphaFoldDB" id="A0A517ZK89"/>
<proteinExistence type="predicted"/>
<protein>
    <submittedName>
        <fullName evidence="3">AAA-like domain protein</fullName>
    </submittedName>
</protein>
<evidence type="ECO:0000313" key="4">
    <source>
        <dbReference type="Proteomes" id="UP000319383"/>
    </source>
</evidence>
<dbReference type="RefSeq" id="WP_145374906.1">
    <property type="nucleotide sequence ID" value="NZ_CP036276.1"/>
</dbReference>
<dbReference type="Gene3D" id="3.40.50.300">
    <property type="entry name" value="P-loop containing nucleotide triphosphate hydrolases"/>
    <property type="match status" value="1"/>
</dbReference>
<organism evidence="3 4">
    <name type="scientific">Symmachiella dynata</name>
    <dbReference type="NCBI Taxonomy" id="2527995"/>
    <lineage>
        <taxon>Bacteria</taxon>
        <taxon>Pseudomonadati</taxon>
        <taxon>Planctomycetota</taxon>
        <taxon>Planctomycetia</taxon>
        <taxon>Planctomycetales</taxon>
        <taxon>Planctomycetaceae</taxon>
        <taxon>Symmachiella</taxon>
    </lineage>
</organism>
<feature type="compositionally biased region" description="Basic and acidic residues" evidence="1">
    <location>
        <begin position="596"/>
        <end position="613"/>
    </location>
</feature>
<feature type="compositionally biased region" description="Basic and acidic residues" evidence="1">
    <location>
        <begin position="432"/>
        <end position="450"/>
    </location>
</feature>
<dbReference type="KEGG" id="sdyn:Mal52_13780"/>
<evidence type="ECO:0000256" key="2">
    <source>
        <dbReference type="SAM" id="Phobius"/>
    </source>
</evidence>
<accession>A0A517ZK89</accession>
<evidence type="ECO:0000256" key="1">
    <source>
        <dbReference type="SAM" id="MobiDB-lite"/>
    </source>
</evidence>
<keyword evidence="4" id="KW-1185">Reference proteome</keyword>
<keyword evidence="2" id="KW-1133">Transmembrane helix</keyword>
<dbReference type="SUPFAM" id="SSF52540">
    <property type="entry name" value="P-loop containing nucleoside triphosphate hydrolases"/>
    <property type="match status" value="1"/>
</dbReference>
<feature type="transmembrane region" description="Helical" evidence="2">
    <location>
        <begin position="39"/>
        <end position="57"/>
    </location>
</feature>
<dbReference type="InterPro" id="IPR027417">
    <property type="entry name" value="P-loop_NTPase"/>
</dbReference>
<evidence type="ECO:0000313" key="3">
    <source>
        <dbReference type="EMBL" id="QDU42909.1"/>
    </source>
</evidence>
<keyword evidence="2" id="KW-0812">Transmembrane</keyword>
<keyword evidence="2" id="KW-0472">Membrane</keyword>
<gene>
    <name evidence="3" type="ORF">Mal52_13780</name>
</gene>
<name>A0A517ZK89_9PLAN</name>
<reference evidence="3 4" key="1">
    <citation type="submission" date="2019-02" db="EMBL/GenBank/DDBJ databases">
        <title>Deep-cultivation of Planctomycetes and their phenomic and genomic characterization uncovers novel biology.</title>
        <authorList>
            <person name="Wiegand S."/>
            <person name="Jogler M."/>
            <person name="Boedeker C."/>
            <person name="Pinto D."/>
            <person name="Vollmers J."/>
            <person name="Rivas-Marin E."/>
            <person name="Kohn T."/>
            <person name="Peeters S.H."/>
            <person name="Heuer A."/>
            <person name="Rast P."/>
            <person name="Oberbeckmann S."/>
            <person name="Bunk B."/>
            <person name="Jeske O."/>
            <person name="Meyerdierks A."/>
            <person name="Storesund J.E."/>
            <person name="Kallscheuer N."/>
            <person name="Luecker S."/>
            <person name="Lage O.M."/>
            <person name="Pohl T."/>
            <person name="Merkel B.J."/>
            <person name="Hornburger P."/>
            <person name="Mueller R.-W."/>
            <person name="Bruemmer F."/>
            <person name="Labrenz M."/>
            <person name="Spormann A.M."/>
            <person name="Op den Camp H."/>
            <person name="Overmann J."/>
            <person name="Amann R."/>
            <person name="Jetten M.S.M."/>
            <person name="Mascher T."/>
            <person name="Medema M.H."/>
            <person name="Devos D.P."/>
            <person name="Kaster A.-K."/>
            <person name="Ovreas L."/>
            <person name="Rohde M."/>
            <person name="Galperin M.Y."/>
            <person name="Jogler C."/>
        </authorList>
    </citation>
    <scope>NUCLEOTIDE SEQUENCE [LARGE SCALE GENOMIC DNA]</scope>
    <source>
        <strain evidence="3 4">Mal52</strain>
    </source>
</reference>
<sequence>MKRLLPKQTARVLRSALTDDNMGAGIQLSGVSGSGKSRLLVWIVFTFLSLGIPGLFLDPHGDAVALLRRMTLTLPRRRRKKIWFWRPADGDCTAGINPFLFREEGLSSYQRAARLRVRSELFSSIVLSDYGETEFAGRTRLRKHFSRTTTICGESRLPPAFTTLLVDTQSPLYPLLCQLAPDEMDRYQMEMIAAMRPADQEAEVGSLRNRLMSTLGHPTSDMLFSRWDNVIDFEYLYDNDITLLVDLSKLDLLTDGVQQLLANTTLLCMQSVVMSKPEHERRRRFCALDELPLFASSFPLLQTQCTEIRKFCTKYVFSHQGSARFPGRHDNEFLNTLTDMCRLHVFFRHGAGDAKFFGEQISLSNWNKKNKVKHIQRTPQQFTEGHEIVELTDHATANGDTSGTAEMGGTTNQISEALQTAADAARMSRTSGHSDARQHTQTRTDNRTHTETTTWKQTLVPKVVTRDVVTAIQFYTPEELDREDAARIREFDTREAFLLIDGLATYEIQTPKVTDPYATTPRFARRKLNEWFQRQIANRPEFSTPLEIERERQAFLERLISELQRMAYERPRGTIVAPSRLLIQPQATLILPDDAAADRQRPESQNDVAKEATDAPWEI</sequence>
<dbReference type="Proteomes" id="UP000319383">
    <property type="component" value="Chromosome"/>
</dbReference>
<feature type="region of interest" description="Disordered" evidence="1">
    <location>
        <begin position="420"/>
        <end position="453"/>
    </location>
</feature>
<dbReference type="EMBL" id="CP036276">
    <property type="protein sequence ID" value="QDU42909.1"/>
    <property type="molecule type" value="Genomic_DNA"/>
</dbReference>
<feature type="region of interest" description="Disordered" evidence="1">
    <location>
        <begin position="594"/>
        <end position="619"/>
    </location>
</feature>